<organism evidence="1 2">
    <name type="scientific">Dioscorea alata</name>
    <name type="common">Purple yam</name>
    <dbReference type="NCBI Taxonomy" id="55571"/>
    <lineage>
        <taxon>Eukaryota</taxon>
        <taxon>Viridiplantae</taxon>
        <taxon>Streptophyta</taxon>
        <taxon>Embryophyta</taxon>
        <taxon>Tracheophyta</taxon>
        <taxon>Spermatophyta</taxon>
        <taxon>Magnoliopsida</taxon>
        <taxon>Liliopsida</taxon>
        <taxon>Dioscoreales</taxon>
        <taxon>Dioscoreaceae</taxon>
        <taxon>Dioscorea</taxon>
    </lineage>
</organism>
<protein>
    <submittedName>
        <fullName evidence="1">Cysteine-rich secretory protein-related protein</fullName>
    </submittedName>
</protein>
<reference evidence="2" key="1">
    <citation type="journal article" date="2022" name="Nat. Commun.">
        <title>Chromosome evolution and the genetic basis of agronomically important traits in greater yam.</title>
        <authorList>
            <person name="Bredeson J.V."/>
            <person name="Lyons J.B."/>
            <person name="Oniyinde I.O."/>
            <person name="Okereke N.R."/>
            <person name="Kolade O."/>
            <person name="Nnabue I."/>
            <person name="Nwadili C.O."/>
            <person name="Hribova E."/>
            <person name="Parker M."/>
            <person name="Nwogha J."/>
            <person name="Shu S."/>
            <person name="Carlson J."/>
            <person name="Kariba R."/>
            <person name="Muthemba S."/>
            <person name="Knop K."/>
            <person name="Barton G.J."/>
            <person name="Sherwood A.V."/>
            <person name="Lopez-Montes A."/>
            <person name="Asiedu R."/>
            <person name="Jamnadass R."/>
            <person name="Muchugi A."/>
            <person name="Goodstein D."/>
            <person name="Egesi C.N."/>
            <person name="Featherston J."/>
            <person name="Asfaw A."/>
            <person name="Simpson G.G."/>
            <person name="Dolezel J."/>
            <person name="Hendre P.S."/>
            <person name="Van Deynze A."/>
            <person name="Kumar P.L."/>
            <person name="Obidiegwu J.E."/>
            <person name="Bhattacharjee R."/>
            <person name="Rokhsar D.S."/>
        </authorList>
    </citation>
    <scope>NUCLEOTIDE SEQUENCE [LARGE SCALE GENOMIC DNA]</scope>
    <source>
        <strain evidence="2">cv. TDa95/00328</strain>
    </source>
</reference>
<gene>
    <name evidence="1" type="ORF">IHE45_04G068700</name>
</gene>
<proteinExistence type="predicted"/>
<dbReference type="EMBL" id="CM037014">
    <property type="protein sequence ID" value="KAH7685887.1"/>
    <property type="molecule type" value="Genomic_DNA"/>
</dbReference>
<sequence length="195" mass="21879">MANHHYLLLLLLHLHLTLLSSPILFTLAFPIPSIPSHLPSPLIATTAALISAKRSTPRAFLKAHNLIRANFSEPPLIWDRRLARIARRWSLNLKYNFQCTLSHSGGPFGENLFWGSPGWQWTPYDAVESWAQEASDYDWTNNVCAAGKVCGHFTQIIWNDTQKIGCGRALCPGKGVVYTCNYDPPGNWLGERPLT</sequence>
<name>A0ACB7WDM1_DIOAL</name>
<evidence type="ECO:0000313" key="2">
    <source>
        <dbReference type="Proteomes" id="UP000827976"/>
    </source>
</evidence>
<evidence type="ECO:0000313" key="1">
    <source>
        <dbReference type="EMBL" id="KAH7685887.1"/>
    </source>
</evidence>
<comment type="caution">
    <text evidence="1">The sequence shown here is derived from an EMBL/GenBank/DDBJ whole genome shotgun (WGS) entry which is preliminary data.</text>
</comment>
<keyword evidence="2" id="KW-1185">Reference proteome</keyword>
<accession>A0ACB7WDM1</accession>
<dbReference type="Proteomes" id="UP000827976">
    <property type="component" value="Chromosome 4"/>
</dbReference>